<dbReference type="OMA" id="DMYDYER"/>
<dbReference type="SUPFAM" id="SSF53756">
    <property type="entry name" value="UDP-Glycosyltransferase/glycogen phosphorylase"/>
    <property type="match status" value="1"/>
</dbReference>
<evidence type="ECO:0000313" key="2">
    <source>
        <dbReference type="EMBL" id="CDO72757.1"/>
    </source>
</evidence>
<name>A0A060SE49_PYCCI</name>
<dbReference type="GO" id="GO:0008194">
    <property type="term" value="F:UDP-glycosyltransferase activity"/>
    <property type="evidence" value="ECO:0007669"/>
    <property type="project" value="InterPro"/>
</dbReference>
<dbReference type="EMBL" id="CCBP010000117">
    <property type="protein sequence ID" value="CDO72757.1"/>
    <property type="molecule type" value="Genomic_DNA"/>
</dbReference>
<dbReference type="Gene3D" id="3.40.50.2000">
    <property type="entry name" value="Glycogen Phosphorylase B"/>
    <property type="match status" value="2"/>
</dbReference>
<sequence length="482" mass="53502">MRPQALYITLFVTDAFFDRVLHELARSFETLDEACIHKVRVISLGNDPALTTEVVDEGFERACKKLFAGEALQCAKTGKVHALRTLIIKFNIPQFFAVNPITAISRVGGKSVHIFAWFSGMTTAAFMVIAPEKYGGPGNVREKAEAQVKKTGIPFEDAVHDILFTPKGKIHHFPGLPPMYDYELYPQDSAHTSRFAAQTFPRMHETLDLCQGIFFNSPASYESEAFEQARMWLGETGRSAYACGPLVPHTSIAKLNEVGQTMKGAEIMKFLDTTLRKAGEKSLLYISFGSMYWPGSPETLWAFLDIVMELHIPFLLSHAAPRAAILPDEFVQKVQAYGKGFLSPWAPQQTILEHPATGWFLTHGGHNSVVESISAGVPMIAWPFHADQPLNAVRISEVLGIGYELIEVRTGHGLHPLHRNGRKPVGTIDALKAEANDVLRKAFGDDGAQKREKVLALKQSFDQEWEEGGTAWKDIHAFLDSL</sequence>
<accession>A0A060SE49</accession>
<protein>
    <recommendedName>
        <fullName evidence="4">Glycosyltransferase Family 1 protein</fullName>
    </recommendedName>
</protein>
<comment type="caution">
    <text evidence="2">The sequence shown here is derived from an EMBL/GenBank/DDBJ whole genome shotgun (WGS) entry which is preliminary data.</text>
</comment>
<keyword evidence="1" id="KW-0808">Transferase</keyword>
<dbReference type="OrthoDB" id="5835829at2759"/>
<dbReference type="PANTHER" id="PTHR48045:SF31">
    <property type="entry name" value="UDP-GLYCOSYLTRANSFERASE 76B1-LIKE"/>
    <property type="match status" value="1"/>
</dbReference>
<evidence type="ECO:0000313" key="3">
    <source>
        <dbReference type="Proteomes" id="UP000029665"/>
    </source>
</evidence>
<dbReference type="AlphaFoldDB" id="A0A060SE49"/>
<dbReference type="Pfam" id="PF00201">
    <property type="entry name" value="UDPGT"/>
    <property type="match status" value="1"/>
</dbReference>
<dbReference type="HOGENOM" id="CLU_001724_12_1_1"/>
<evidence type="ECO:0000256" key="1">
    <source>
        <dbReference type="ARBA" id="ARBA00022679"/>
    </source>
</evidence>
<dbReference type="InterPro" id="IPR002213">
    <property type="entry name" value="UDP_glucos_trans"/>
</dbReference>
<evidence type="ECO:0008006" key="4">
    <source>
        <dbReference type="Google" id="ProtNLM"/>
    </source>
</evidence>
<dbReference type="Proteomes" id="UP000029665">
    <property type="component" value="Unassembled WGS sequence"/>
</dbReference>
<dbReference type="PANTHER" id="PTHR48045">
    <property type="entry name" value="UDP-GLYCOSYLTRANSFERASE 72B1"/>
    <property type="match status" value="1"/>
</dbReference>
<gene>
    <name evidence="2" type="ORF">BN946_scf184994.g10</name>
</gene>
<keyword evidence="3" id="KW-1185">Reference proteome</keyword>
<dbReference type="CDD" id="cd03784">
    <property type="entry name" value="GT1_Gtf-like"/>
    <property type="match status" value="1"/>
</dbReference>
<proteinExistence type="predicted"/>
<organism evidence="2 3">
    <name type="scientific">Pycnoporus cinnabarinus</name>
    <name type="common">Cinnabar-red polypore</name>
    <name type="synonym">Trametes cinnabarina</name>
    <dbReference type="NCBI Taxonomy" id="5643"/>
    <lineage>
        <taxon>Eukaryota</taxon>
        <taxon>Fungi</taxon>
        <taxon>Dikarya</taxon>
        <taxon>Basidiomycota</taxon>
        <taxon>Agaricomycotina</taxon>
        <taxon>Agaricomycetes</taxon>
        <taxon>Polyporales</taxon>
        <taxon>Polyporaceae</taxon>
        <taxon>Trametes</taxon>
    </lineage>
</organism>
<reference evidence="2" key="1">
    <citation type="submission" date="2014-01" db="EMBL/GenBank/DDBJ databases">
        <title>The genome of the white-rot fungus Pycnoporus cinnabarinus: a basidiomycete model with a versatile arsenal for lignocellulosic biomass breakdown.</title>
        <authorList>
            <person name="Levasseur A."/>
            <person name="Lomascolo A."/>
            <person name="Ruiz-Duenas F.J."/>
            <person name="Uzan E."/>
            <person name="Piumi F."/>
            <person name="Kues U."/>
            <person name="Ram A.F.J."/>
            <person name="Murat C."/>
            <person name="Haon M."/>
            <person name="Benoit I."/>
            <person name="Arfi Y."/>
            <person name="Chevret D."/>
            <person name="Drula E."/>
            <person name="Kwon M.J."/>
            <person name="Gouret P."/>
            <person name="Lesage-Meessen L."/>
            <person name="Lombard V."/>
            <person name="Mariette J."/>
            <person name="Noirot C."/>
            <person name="Park J."/>
            <person name="Patyshakuliyeva A."/>
            <person name="Wieneger R.A.B."/>
            <person name="Wosten H.A.B."/>
            <person name="Martin F."/>
            <person name="Coutinho P.M."/>
            <person name="de Vries R."/>
            <person name="Martinez A.T."/>
            <person name="Klopp C."/>
            <person name="Pontarotti P."/>
            <person name="Henrissat B."/>
            <person name="Record E."/>
        </authorList>
    </citation>
    <scope>NUCLEOTIDE SEQUENCE [LARGE SCALE GENOMIC DNA]</scope>
    <source>
        <strain evidence="2">BRFM137</strain>
    </source>
</reference>